<protein>
    <submittedName>
        <fullName evidence="1">Uncharacterized protein</fullName>
    </submittedName>
</protein>
<gene>
    <name evidence="1" type="ORF">AFUS01_LOCUS19687</name>
</gene>
<name>A0A8J2K0U5_9HEXA</name>
<evidence type="ECO:0000313" key="1">
    <source>
        <dbReference type="EMBL" id="CAG7731078.1"/>
    </source>
</evidence>
<keyword evidence="2" id="KW-1185">Reference proteome</keyword>
<dbReference type="AlphaFoldDB" id="A0A8J2K0U5"/>
<evidence type="ECO:0000313" key="2">
    <source>
        <dbReference type="Proteomes" id="UP000708208"/>
    </source>
</evidence>
<dbReference type="Proteomes" id="UP000708208">
    <property type="component" value="Unassembled WGS sequence"/>
</dbReference>
<sequence>MLIRLGLAASLRIIPVLKGRGTKRENISGLLSATCSSEDSIATSSNGSLTSTKRPPSTCVNGACNPDGTCVCNPCWSGPTCQDYVDRFAPRFLAEEPFFMVSVSSGEGREVPLFRIESADDDLGLTCQLGQVGPAATCPCATPRYKVVGPTQAVFRADQETGDVFIKPGFSLQSGKQYLITLQVSVNPTQKEINHFYCTSFRNLPPCPSVYISPKVKNSFAS</sequence>
<dbReference type="OrthoDB" id="6381855at2759"/>
<accession>A0A8J2K0U5</accession>
<comment type="caution">
    <text evidence="1">The sequence shown here is derived from an EMBL/GenBank/DDBJ whole genome shotgun (WGS) entry which is preliminary data.</text>
</comment>
<proteinExistence type="predicted"/>
<organism evidence="1 2">
    <name type="scientific">Allacma fusca</name>
    <dbReference type="NCBI Taxonomy" id="39272"/>
    <lineage>
        <taxon>Eukaryota</taxon>
        <taxon>Metazoa</taxon>
        <taxon>Ecdysozoa</taxon>
        <taxon>Arthropoda</taxon>
        <taxon>Hexapoda</taxon>
        <taxon>Collembola</taxon>
        <taxon>Symphypleona</taxon>
        <taxon>Sminthuridae</taxon>
        <taxon>Allacma</taxon>
    </lineage>
</organism>
<reference evidence="1" key="1">
    <citation type="submission" date="2021-06" db="EMBL/GenBank/DDBJ databases">
        <authorList>
            <person name="Hodson N. C."/>
            <person name="Mongue J. A."/>
            <person name="Jaron S. K."/>
        </authorList>
    </citation>
    <scope>NUCLEOTIDE SEQUENCE</scope>
</reference>
<dbReference type="EMBL" id="CAJVCH010205439">
    <property type="protein sequence ID" value="CAG7731078.1"/>
    <property type="molecule type" value="Genomic_DNA"/>
</dbReference>